<reference evidence="1 2" key="1">
    <citation type="submission" date="2023-07" db="EMBL/GenBank/DDBJ databases">
        <title>Genomic Encyclopedia of Type Strains, Phase IV (KMG-IV): sequencing the most valuable type-strain genomes for metagenomic binning, comparative biology and taxonomic classification.</title>
        <authorList>
            <person name="Goeker M."/>
        </authorList>
    </citation>
    <scope>NUCLEOTIDE SEQUENCE [LARGE SCALE GENOMIC DNA]</scope>
    <source>
        <strain evidence="1 2">DSM 29005</strain>
    </source>
</reference>
<gene>
    <name evidence="1" type="ORF">J2S19_000046</name>
</gene>
<evidence type="ECO:0000313" key="2">
    <source>
        <dbReference type="Proteomes" id="UP001234495"/>
    </source>
</evidence>
<protein>
    <recommendedName>
        <fullName evidence="3">DUF2524 family protein</fullName>
    </recommendedName>
</protein>
<accession>A0ABT9Z966</accession>
<dbReference type="EMBL" id="JAUSUD010000001">
    <property type="protein sequence ID" value="MDQ0228796.1"/>
    <property type="molecule type" value="Genomic_DNA"/>
</dbReference>
<evidence type="ECO:0008006" key="3">
    <source>
        <dbReference type="Google" id="ProtNLM"/>
    </source>
</evidence>
<dbReference type="RefSeq" id="WP_307335459.1">
    <property type="nucleotide sequence ID" value="NZ_JAUSUD010000001.1"/>
</dbReference>
<comment type="caution">
    <text evidence="1">The sequence shown here is derived from an EMBL/GenBank/DDBJ whole genome shotgun (WGS) entry which is preliminary data.</text>
</comment>
<evidence type="ECO:0000313" key="1">
    <source>
        <dbReference type="EMBL" id="MDQ0228796.1"/>
    </source>
</evidence>
<proteinExistence type="predicted"/>
<sequence>MKTMIDKCIIEAKLADLERELQTLEEVFMEKSSFNKLENQVYSEAIRIEEQLSTMMVKLSEQEQQVNKKALKTSTSRIAIATYM</sequence>
<dbReference type="Proteomes" id="UP001234495">
    <property type="component" value="Unassembled WGS sequence"/>
</dbReference>
<name>A0ABT9Z966_9BACI</name>
<organism evidence="1 2">
    <name type="scientific">Metabacillus malikii</name>
    <dbReference type="NCBI Taxonomy" id="1504265"/>
    <lineage>
        <taxon>Bacteria</taxon>
        <taxon>Bacillati</taxon>
        <taxon>Bacillota</taxon>
        <taxon>Bacilli</taxon>
        <taxon>Bacillales</taxon>
        <taxon>Bacillaceae</taxon>
        <taxon>Metabacillus</taxon>
    </lineage>
</organism>
<keyword evidence="2" id="KW-1185">Reference proteome</keyword>